<sequence>MIDGHMHLENGPLTKEYVLSFVEAAKQKGLDEIQILDHTHRFIEFEPIYEELKQYEVQKVWLENKKMKFKDHISDFIQLMEDIKKMDLPVKVTYGLEVCYVPQHEEYIRKVLSQYHFDFIVGAIHSIDGILYDMSFSKELLWDKYDVNHIYKRYYELVFQLVESDLFTQLAHPDTIKLFNIYPTYDLLPTYEKLAQLLNQHHMKAENNVGCYYRYNHQDLGLSDELLKVFKKAHVQLITTSDAHQPSDVGSYIKEAVQRIESISLDD</sequence>
<comment type="pathway">
    <text evidence="1 8">Amino-acid biosynthesis; L-histidine biosynthesis; L-histidine from 5-phospho-alpha-D-ribose 1-diphosphate: step 8/9.</text>
</comment>
<accession>A0A4R3Z2N3</accession>
<dbReference type="Proteomes" id="UP000295515">
    <property type="component" value="Unassembled WGS sequence"/>
</dbReference>
<dbReference type="Pfam" id="PF02811">
    <property type="entry name" value="PHP"/>
    <property type="match status" value="1"/>
</dbReference>
<proteinExistence type="inferred from homology"/>
<dbReference type="InterPro" id="IPR010140">
    <property type="entry name" value="Histidinol_P_phosphatase_HisJ"/>
</dbReference>
<evidence type="ECO:0000256" key="8">
    <source>
        <dbReference type="RuleBase" id="RU366003"/>
    </source>
</evidence>
<dbReference type="InterPro" id="IPR016195">
    <property type="entry name" value="Pol/histidinol_Pase-like"/>
</dbReference>
<keyword evidence="6 8" id="KW-0368">Histidine biosynthesis</keyword>
<dbReference type="EC" id="3.1.3.15" evidence="3 8"/>
<reference evidence="10 11" key="1">
    <citation type="submission" date="2019-03" db="EMBL/GenBank/DDBJ databases">
        <title>Genomic Encyclopedia of Type Strains, Phase IV (KMG-IV): sequencing the most valuable type-strain genomes for metagenomic binning, comparative biology and taxonomic classification.</title>
        <authorList>
            <person name="Goeker M."/>
        </authorList>
    </citation>
    <scope>NUCLEOTIDE SEQUENCE [LARGE SCALE GENOMIC DNA]</scope>
    <source>
        <strain evidence="10 11">DSM 29487</strain>
    </source>
</reference>
<protein>
    <recommendedName>
        <fullName evidence="3 8">Histidinol-phosphatase</fullName>
        <shortName evidence="8">HolPase</shortName>
        <ecNumber evidence="3 8">3.1.3.15</ecNumber>
    </recommendedName>
</protein>
<evidence type="ECO:0000313" key="11">
    <source>
        <dbReference type="Proteomes" id="UP000295515"/>
    </source>
</evidence>
<dbReference type="EMBL" id="SMCQ01000012">
    <property type="protein sequence ID" value="TCV98538.1"/>
    <property type="molecule type" value="Genomic_DNA"/>
</dbReference>
<evidence type="ECO:0000313" key="10">
    <source>
        <dbReference type="EMBL" id="TCV98538.1"/>
    </source>
</evidence>
<dbReference type="AlphaFoldDB" id="A0A4R3Z2N3"/>
<evidence type="ECO:0000256" key="4">
    <source>
        <dbReference type="ARBA" id="ARBA00022605"/>
    </source>
</evidence>
<evidence type="ECO:0000256" key="2">
    <source>
        <dbReference type="ARBA" id="ARBA00009152"/>
    </source>
</evidence>
<evidence type="ECO:0000256" key="1">
    <source>
        <dbReference type="ARBA" id="ARBA00004970"/>
    </source>
</evidence>
<dbReference type="GO" id="GO:0000105">
    <property type="term" value="P:L-histidine biosynthetic process"/>
    <property type="evidence" value="ECO:0007669"/>
    <property type="project" value="UniProtKB-UniRule"/>
</dbReference>
<dbReference type="SUPFAM" id="SSF89550">
    <property type="entry name" value="PHP domain-like"/>
    <property type="match status" value="1"/>
</dbReference>
<gene>
    <name evidence="10" type="ORF">EDD60_11233</name>
</gene>
<keyword evidence="5 8" id="KW-0378">Hydrolase</keyword>
<dbReference type="Gene3D" id="3.20.20.140">
    <property type="entry name" value="Metal-dependent hydrolases"/>
    <property type="match status" value="1"/>
</dbReference>
<dbReference type="GeneID" id="98915590"/>
<dbReference type="UniPathway" id="UPA00031">
    <property type="reaction ID" value="UER00013"/>
</dbReference>
<name>A0A4R3Z2N3_9FIRM</name>
<organism evidence="10 11">
    <name type="scientific">Longibaculum muris</name>
    <dbReference type="NCBI Taxonomy" id="1796628"/>
    <lineage>
        <taxon>Bacteria</taxon>
        <taxon>Bacillati</taxon>
        <taxon>Bacillota</taxon>
        <taxon>Erysipelotrichia</taxon>
        <taxon>Erysipelotrichales</taxon>
        <taxon>Coprobacillaceae</taxon>
        <taxon>Longibaculum</taxon>
    </lineage>
</organism>
<dbReference type="RefSeq" id="WP_132226377.1">
    <property type="nucleotide sequence ID" value="NZ_DBGCPY010000115.1"/>
</dbReference>
<dbReference type="GO" id="GO:0004401">
    <property type="term" value="F:histidinol-phosphatase activity"/>
    <property type="evidence" value="ECO:0007669"/>
    <property type="project" value="UniProtKB-UniRule"/>
</dbReference>
<dbReference type="InterPro" id="IPR004013">
    <property type="entry name" value="PHP_dom"/>
</dbReference>
<comment type="catalytic activity">
    <reaction evidence="7 8">
        <text>L-histidinol phosphate + H2O = L-histidinol + phosphate</text>
        <dbReference type="Rhea" id="RHEA:14465"/>
        <dbReference type="ChEBI" id="CHEBI:15377"/>
        <dbReference type="ChEBI" id="CHEBI:43474"/>
        <dbReference type="ChEBI" id="CHEBI:57699"/>
        <dbReference type="ChEBI" id="CHEBI:57980"/>
        <dbReference type="EC" id="3.1.3.15"/>
    </reaction>
</comment>
<evidence type="ECO:0000256" key="5">
    <source>
        <dbReference type="ARBA" id="ARBA00022801"/>
    </source>
</evidence>
<comment type="caution">
    <text evidence="10">The sequence shown here is derived from an EMBL/GenBank/DDBJ whole genome shotgun (WGS) entry which is preliminary data.</text>
</comment>
<comment type="similarity">
    <text evidence="2 8">Belongs to the PHP hydrolase family. HisK subfamily.</text>
</comment>
<keyword evidence="4 8" id="KW-0028">Amino-acid biosynthesis</keyword>
<dbReference type="PANTHER" id="PTHR21039:SF0">
    <property type="entry name" value="HISTIDINOL-PHOSPHATASE"/>
    <property type="match status" value="1"/>
</dbReference>
<evidence type="ECO:0000256" key="7">
    <source>
        <dbReference type="ARBA" id="ARBA00049158"/>
    </source>
</evidence>
<keyword evidence="11" id="KW-1185">Reference proteome</keyword>
<feature type="domain" description="PHP" evidence="9">
    <location>
        <begin position="5"/>
        <end position="195"/>
    </location>
</feature>
<evidence type="ECO:0000256" key="3">
    <source>
        <dbReference type="ARBA" id="ARBA00013085"/>
    </source>
</evidence>
<dbReference type="GO" id="GO:0005737">
    <property type="term" value="C:cytoplasm"/>
    <property type="evidence" value="ECO:0007669"/>
    <property type="project" value="TreeGrafter"/>
</dbReference>
<evidence type="ECO:0000256" key="6">
    <source>
        <dbReference type="ARBA" id="ARBA00023102"/>
    </source>
</evidence>
<dbReference type="PANTHER" id="PTHR21039">
    <property type="entry name" value="HISTIDINOL PHOSPHATASE-RELATED"/>
    <property type="match status" value="1"/>
</dbReference>
<evidence type="ECO:0000259" key="9">
    <source>
        <dbReference type="Pfam" id="PF02811"/>
    </source>
</evidence>